<proteinExistence type="predicted"/>
<name>A0ABW6FT13_9ACTN</name>
<evidence type="ECO:0008006" key="4">
    <source>
        <dbReference type="Google" id="ProtNLM"/>
    </source>
</evidence>
<sequence length="293" mass="28308">MGSMRNPVGPLPSSIYWRRRAVALSLLVLLALVILWVVMSAGGKDDKNDGARGGATPAPSTITPGPDSSGPAISEDPGGRDGPGGSGADSGSGSGGSGGDGGGDGGSGTDAGSGSGGDGAGDGSGSGSGAGDGSGSGSGEDGGAGSGGGGGGGGGQRVPAGSSLPNCNAATVELSLRSVKNEYEAGEKPTFELIAENTSGAACKMDFGPKAAVLTITDDDNKTVWSSKDCPEGPGNLLLRVPAHSTVTHTVDWDLRKSAPRCATPSAATVGDGTYLLELPGANYPATFTLKKD</sequence>
<protein>
    <recommendedName>
        <fullName evidence="4">DUF4232 domain-containing protein</fullName>
    </recommendedName>
</protein>
<dbReference type="RefSeq" id="WP_386717419.1">
    <property type="nucleotide sequence ID" value="NZ_JBHXIJ010000178.1"/>
</dbReference>
<comment type="caution">
    <text evidence="2">The sequence shown here is derived from an EMBL/GenBank/DDBJ whole genome shotgun (WGS) entry which is preliminary data.</text>
</comment>
<feature type="compositionally biased region" description="Gly residues" evidence="1">
    <location>
        <begin position="80"/>
        <end position="156"/>
    </location>
</feature>
<evidence type="ECO:0000313" key="2">
    <source>
        <dbReference type="EMBL" id="MFD5101682.1"/>
    </source>
</evidence>
<keyword evidence="3" id="KW-1185">Reference proteome</keyword>
<accession>A0ABW6FT13</accession>
<dbReference type="EMBL" id="JBHXIJ010000178">
    <property type="protein sequence ID" value="MFD5101682.1"/>
    <property type="molecule type" value="Genomic_DNA"/>
</dbReference>
<gene>
    <name evidence="2" type="ORF">ACFWJN_22340</name>
</gene>
<evidence type="ECO:0000256" key="1">
    <source>
        <dbReference type="SAM" id="MobiDB-lite"/>
    </source>
</evidence>
<evidence type="ECO:0000313" key="3">
    <source>
        <dbReference type="Proteomes" id="UP001598448"/>
    </source>
</evidence>
<reference evidence="2 3" key="1">
    <citation type="submission" date="2024-09" db="EMBL/GenBank/DDBJ databases">
        <title>The Natural Products Discovery Center: Release of the First 8490 Sequenced Strains for Exploring Actinobacteria Biosynthetic Diversity.</title>
        <authorList>
            <person name="Kalkreuter E."/>
            <person name="Kautsar S.A."/>
            <person name="Yang D."/>
            <person name="Bader C.D."/>
            <person name="Teijaro C.N."/>
            <person name="Fluegel L."/>
            <person name="Davis C.M."/>
            <person name="Simpson J.R."/>
            <person name="Lauterbach L."/>
            <person name="Steele A.D."/>
            <person name="Gui C."/>
            <person name="Meng S."/>
            <person name="Li G."/>
            <person name="Viehrig K."/>
            <person name="Ye F."/>
            <person name="Su P."/>
            <person name="Kiefer A.F."/>
            <person name="Nichols A."/>
            <person name="Cepeda A.J."/>
            <person name="Yan W."/>
            <person name="Fan B."/>
            <person name="Jiang Y."/>
            <person name="Adhikari A."/>
            <person name="Zheng C.-J."/>
            <person name="Schuster L."/>
            <person name="Cowan T.M."/>
            <person name="Smanski M.J."/>
            <person name="Chevrette M.G."/>
            <person name="De Carvalho L.P.S."/>
            <person name="Shen B."/>
        </authorList>
    </citation>
    <scope>NUCLEOTIDE SEQUENCE [LARGE SCALE GENOMIC DNA]</scope>
    <source>
        <strain evidence="2 3">NPDC058348</strain>
    </source>
</reference>
<organism evidence="2 3">
    <name type="scientific">Streptomyces albidochromogenes</name>
    <dbReference type="NCBI Taxonomy" id="329524"/>
    <lineage>
        <taxon>Bacteria</taxon>
        <taxon>Bacillati</taxon>
        <taxon>Actinomycetota</taxon>
        <taxon>Actinomycetes</taxon>
        <taxon>Kitasatosporales</taxon>
        <taxon>Streptomycetaceae</taxon>
        <taxon>Streptomyces</taxon>
    </lineage>
</organism>
<dbReference type="Proteomes" id="UP001598448">
    <property type="component" value="Unassembled WGS sequence"/>
</dbReference>
<feature type="region of interest" description="Disordered" evidence="1">
    <location>
        <begin position="43"/>
        <end position="164"/>
    </location>
</feature>